<sequence length="56" mass="6114">MPTPMTIGALNPPSLDAHESRIFITLTPVPPTPNRHLFGRRNHQLASFVASLPANL</sequence>
<protein>
    <submittedName>
        <fullName evidence="1">Uncharacterized protein</fullName>
    </submittedName>
</protein>
<reference evidence="1 2" key="1">
    <citation type="submission" date="2019-02" db="EMBL/GenBank/DDBJ databases">
        <title>Deep-cultivation of Planctomycetes and their phenomic and genomic characterization uncovers novel biology.</title>
        <authorList>
            <person name="Wiegand S."/>
            <person name="Jogler M."/>
            <person name="Boedeker C."/>
            <person name="Pinto D."/>
            <person name="Vollmers J."/>
            <person name="Rivas-Marin E."/>
            <person name="Kohn T."/>
            <person name="Peeters S.H."/>
            <person name="Heuer A."/>
            <person name="Rast P."/>
            <person name="Oberbeckmann S."/>
            <person name="Bunk B."/>
            <person name="Jeske O."/>
            <person name="Meyerdierks A."/>
            <person name="Storesund J.E."/>
            <person name="Kallscheuer N."/>
            <person name="Luecker S."/>
            <person name="Lage O.M."/>
            <person name="Pohl T."/>
            <person name="Merkel B.J."/>
            <person name="Hornburger P."/>
            <person name="Mueller R.-W."/>
            <person name="Bruemmer F."/>
            <person name="Labrenz M."/>
            <person name="Spormann A.M."/>
            <person name="Op den Camp H."/>
            <person name="Overmann J."/>
            <person name="Amann R."/>
            <person name="Jetten M.S.M."/>
            <person name="Mascher T."/>
            <person name="Medema M.H."/>
            <person name="Devos D.P."/>
            <person name="Kaster A.-K."/>
            <person name="Ovreas L."/>
            <person name="Rohde M."/>
            <person name="Galperin M.Y."/>
            <person name="Jogler C."/>
        </authorList>
    </citation>
    <scope>NUCLEOTIDE SEQUENCE [LARGE SCALE GENOMIC DNA]</scope>
    <source>
        <strain evidence="1 2">SV_7m_r</strain>
    </source>
</reference>
<evidence type="ECO:0000313" key="1">
    <source>
        <dbReference type="EMBL" id="QDT61436.1"/>
    </source>
</evidence>
<proteinExistence type="predicted"/>
<evidence type="ECO:0000313" key="2">
    <source>
        <dbReference type="Proteomes" id="UP000315003"/>
    </source>
</evidence>
<keyword evidence="2" id="KW-1185">Reference proteome</keyword>
<dbReference type="AlphaFoldDB" id="A0A517SZ75"/>
<name>A0A517SZ75_9BACT</name>
<organism evidence="1 2">
    <name type="scientific">Stieleria bergensis</name>
    <dbReference type="NCBI Taxonomy" id="2528025"/>
    <lineage>
        <taxon>Bacteria</taxon>
        <taxon>Pseudomonadati</taxon>
        <taxon>Planctomycetota</taxon>
        <taxon>Planctomycetia</taxon>
        <taxon>Pirellulales</taxon>
        <taxon>Pirellulaceae</taxon>
        <taxon>Stieleria</taxon>
    </lineage>
</organism>
<dbReference type="EMBL" id="CP036272">
    <property type="protein sequence ID" value="QDT61436.1"/>
    <property type="molecule type" value="Genomic_DNA"/>
</dbReference>
<accession>A0A517SZ75</accession>
<gene>
    <name evidence="1" type="ORF">SV7mr_39710</name>
</gene>
<dbReference type="Proteomes" id="UP000315003">
    <property type="component" value="Chromosome"/>
</dbReference>